<gene>
    <name evidence="1" type="ORF">ACFOSB_09480</name>
</gene>
<dbReference type="RefSeq" id="WP_322472540.1">
    <property type="nucleotide sequence ID" value="NZ_JBHRZG010000010.1"/>
</dbReference>
<dbReference type="EMBL" id="JBHRZG010000010">
    <property type="protein sequence ID" value="MFC3833086.1"/>
    <property type="molecule type" value="Genomic_DNA"/>
</dbReference>
<evidence type="ECO:0000313" key="2">
    <source>
        <dbReference type="Proteomes" id="UP001595803"/>
    </source>
</evidence>
<keyword evidence="2" id="KW-1185">Reference proteome</keyword>
<proteinExistence type="predicted"/>
<protein>
    <submittedName>
        <fullName evidence="1">Uncharacterized protein</fullName>
    </submittedName>
</protein>
<organism evidence="1 2">
    <name type="scientific">Deinococcus rufus</name>
    <dbReference type="NCBI Taxonomy" id="2136097"/>
    <lineage>
        <taxon>Bacteria</taxon>
        <taxon>Thermotogati</taxon>
        <taxon>Deinococcota</taxon>
        <taxon>Deinococci</taxon>
        <taxon>Deinococcales</taxon>
        <taxon>Deinococcaceae</taxon>
        <taxon>Deinococcus</taxon>
    </lineage>
</organism>
<comment type="caution">
    <text evidence="1">The sequence shown here is derived from an EMBL/GenBank/DDBJ whole genome shotgun (WGS) entry which is preliminary data.</text>
</comment>
<dbReference type="Proteomes" id="UP001595803">
    <property type="component" value="Unassembled WGS sequence"/>
</dbReference>
<sequence length="156" mass="17712">MQKRKYTEDDCFRIWCNLGEERSMEEVASITGKSPKTIYNYSSSGKWKARLEELSQKDKEVIEAIVRDSDTKRVLTEMEVYRGLSESLLQTITDSLPLLQPTASARELKTLLDTYRLINGQPTDITKTEVAQVSTENLSTPELTSLAADVAERLFN</sequence>
<evidence type="ECO:0000313" key="1">
    <source>
        <dbReference type="EMBL" id="MFC3833086.1"/>
    </source>
</evidence>
<reference evidence="2" key="1">
    <citation type="journal article" date="2019" name="Int. J. Syst. Evol. Microbiol.">
        <title>The Global Catalogue of Microorganisms (GCM) 10K type strain sequencing project: providing services to taxonomists for standard genome sequencing and annotation.</title>
        <authorList>
            <consortium name="The Broad Institute Genomics Platform"/>
            <consortium name="The Broad Institute Genome Sequencing Center for Infectious Disease"/>
            <person name="Wu L."/>
            <person name="Ma J."/>
        </authorList>
    </citation>
    <scope>NUCLEOTIDE SEQUENCE [LARGE SCALE GENOMIC DNA]</scope>
    <source>
        <strain evidence="2">CCTCC AB 2017081</strain>
    </source>
</reference>
<name>A0ABV7ZAF2_9DEIO</name>
<accession>A0ABV7ZAF2</accession>